<evidence type="ECO:0000313" key="3">
    <source>
        <dbReference type="Proteomes" id="UP000694393"/>
    </source>
</evidence>
<feature type="chain" id="PRO_5034256956" evidence="1">
    <location>
        <begin position="29"/>
        <end position="100"/>
    </location>
</feature>
<proteinExistence type="predicted"/>
<sequence>MDKICSVQLCLGILTLFSIMVSIPSAHGKPFILQGKLKLTNPQDILLALLLNQNLGWRRPLEKLKEQLLAGEGSEVAYAEAGLLPSHPDKRGGFGLLEQF</sequence>
<feature type="signal peptide" evidence="1">
    <location>
        <begin position="1"/>
        <end position="28"/>
    </location>
</feature>
<keyword evidence="1" id="KW-0732">Signal</keyword>
<keyword evidence="3" id="KW-1185">Reference proteome</keyword>
<evidence type="ECO:0000256" key="1">
    <source>
        <dbReference type="SAM" id="SignalP"/>
    </source>
</evidence>
<dbReference type="PANTHER" id="PTHR36876:SF1">
    <property type="entry name" value="UROTENSIN-2B"/>
    <property type="match status" value="1"/>
</dbReference>
<accession>A0A8C8SJA4</accession>
<reference evidence="2" key="2">
    <citation type="submission" date="2025-09" db="UniProtKB">
        <authorList>
            <consortium name="Ensembl"/>
        </authorList>
    </citation>
    <scope>IDENTIFICATION</scope>
</reference>
<dbReference type="Proteomes" id="UP000694393">
    <property type="component" value="Unplaced"/>
</dbReference>
<organism evidence="2 3">
    <name type="scientific">Pelusios castaneus</name>
    <name type="common">West African mud turtle</name>
    <dbReference type="NCBI Taxonomy" id="367368"/>
    <lineage>
        <taxon>Eukaryota</taxon>
        <taxon>Metazoa</taxon>
        <taxon>Chordata</taxon>
        <taxon>Craniata</taxon>
        <taxon>Vertebrata</taxon>
        <taxon>Euteleostomi</taxon>
        <taxon>Archelosauria</taxon>
        <taxon>Testudinata</taxon>
        <taxon>Testudines</taxon>
        <taxon>Pleurodira</taxon>
        <taxon>Pelomedusidae</taxon>
        <taxon>Pelusios</taxon>
    </lineage>
</organism>
<dbReference type="AlphaFoldDB" id="A0A8C8SJA4"/>
<dbReference type="PANTHER" id="PTHR36876">
    <property type="entry name" value="UROTENSIN-2B"/>
    <property type="match status" value="1"/>
</dbReference>
<dbReference type="Ensembl" id="ENSPCET00000022331.1">
    <property type="protein sequence ID" value="ENSPCEP00000021591.1"/>
    <property type="gene ID" value="ENSPCEG00000016593.1"/>
</dbReference>
<dbReference type="GO" id="GO:0001664">
    <property type="term" value="F:G protein-coupled receptor binding"/>
    <property type="evidence" value="ECO:0007669"/>
    <property type="project" value="TreeGrafter"/>
</dbReference>
<protein>
    <submittedName>
        <fullName evidence="2">Uncharacterized protein</fullName>
    </submittedName>
</protein>
<name>A0A8C8SJA4_9SAUR</name>
<reference evidence="2" key="1">
    <citation type="submission" date="2025-08" db="UniProtKB">
        <authorList>
            <consortium name="Ensembl"/>
        </authorList>
    </citation>
    <scope>IDENTIFICATION</scope>
</reference>
<dbReference type="GO" id="GO:0008217">
    <property type="term" value="P:regulation of blood pressure"/>
    <property type="evidence" value="ECO:0007669"/>
    <property type="project" value="TreeGrafter"/>
</dbReference>
<evidence type="ECO:0000313" key="2">
    <source>
        <dbReference type="Ensembl" id="ENSPCEP00000021591.1"/>
    </source>
</evidence>
<dbReference type="InterPro" id="IPR043255">
    <property type="entry name" value="U-IIB"/>
</dbReference>